<sequence length="73" mass="7274">TLAAAGAVEAAYTALALYHGALPPTANVESLDPSIDVDIDVITGKARQRRISVAASTSLGFGGHNAALVLTAA</sequence>
<reference evidence="3" key="1">
    <citation type="submission" date="2021-03" db="EMBL/GenBank/DDBJ databases">
        <title>Streptomyces poriferae sp. nov., a novel marine sponge-derived Actinobacteria species with anti-MRSA activity.</title>
        <authorList>
            <person name="Sandoval-Powers M."/>
            <person name="Kralova S."/>
            <person name="Nguyen G.-S."/>
            <person name="Fawwal D."/>
            <person name="Degnes K."/>
            <person name="Klinkenberg G."/>
            <person name="Sletta H."/>
            <person name="Wentzel A."/>
            <person name="Liles M.R."/>
        </authorList>
    </citation>
    <scope>NUCLEOTIDE SEQUENCE</scope>
    <source>
        <strain evidence="3">DSM 41794</strain>
    </source>
</reference>
<dbReference type="InterPro" id="IPR014031">
    <property type="entry name" value="Ketoacyl_synth_C"/>
</dbReference>
<dbReference type="SUPFAM" id="SSF53901">
    <property type="entry name" value="Thiolase-like"/>
    <property type="match status" value="1"/>
</dbReference>
<keyword evidence="1" id="KW-0808">Transferase</keyword>
<dbReference type="AlphaFoldDB" id="A0A939FGV7"/>
<keyword evidence="4" id="KW-1185">Reference proteome</keyword>
<protein>
    <submittedName>
        <fullName evidence="3">3-oxoacyl-ACP synthase</fullName>
    </submittedName>
</protein>
<dbReference type="PANTHER" id="PTHR11712:SF347">
    <property type="entry name" value="BETA KETOACYL-ACYL CARRIER PROTEIN SYNTHASE"/>
    <property type="match status" value="1"/>
</dbReference>
<dbReference type="Pfam" id="PF02801">
    <property type="entry name" value="Ketoacyl-synt_C"/>
    <property type="match status" value="1"/>
</dbReference>
<evidence type="ECO:0000313" key="4">
    <source>
        <dbReference type="Proteomes" id="UP000664167"/>
    </source>
</evidence>
<dbReference type="Gene3D" id="3.40.47.10">
    <property type="match status" value="1"/>
</dbReference>
<dbReference type="EMBL" id="JAFLRJ010000936">
    <property type="protein sequence ID" value="MBO0517869.1"/>
    <property type="molecule type" value="Genomic_DNA"/>
</dbReference>
<dbReference type="InterPro" id="IPR000794">
    <property type="entry name" value="Beta-ketoacyl_synthase"/>
</dbReference>
<feature type="non-terminal residue" evidence="3">
    <location>
        <position position="1"/>
    </location>
</feature>
<dbReference type="Proteomes" id="UP000664167">
    <property type="component" value="Unassembled WGS sequence"/>
</dbReference>
<evidence type="ECO:0000256" key="1">
    <source>
        <dbReference type="ARBA" id="ARBA00022679"/>
    </source>
</evidence>
<proteinExistence type="predicted"/>
<name>A0A939FGV7_9ACTN</name>
<gene>
    <name evidence="3" type="ORF">J0695_39950</name>
</gene>
<dbReference type="GO" id="GO:0006633">
    <property type="term" value="P:fatty acid biosynthetic process"/>
    <property type="evidence" value="ECO:0007669"/>
    <property type="project" value="TreeGrafter"/>
</dbReference>
<evidence type="ECO:0000313" key="3">
    <source>
        <dbReference type="EMBL" id="MBO0517869.1"/>
    </source>
</evidence>
<dbReference type="PANTHER" id="PTHR11712">
    <property type="entry name" value="POLYKETIDE SYNTHASE-RELATED"/>
    <property type="match status" value="1"/>
</dbReference>
<dbReference type="InterPro" id="IPR016039">
    <property type="entry name" value="Thiolase-like"/>
</dbReference>
<dbReference type="GO" id="GO:0004315">
    <property type="term" value="F:3-oxoacyl-[acyl-carrier-protein] synthase activity"/>
    <property type="evidence" value="ECO:0007669"/>
    <property type="project" value="TreeGrafter"/>
</dbReference>
<comment type="caution">
    <text evidence="3">The sequence shown here is derived from an EMBL/GenBank/DDBJ whole genome shotgun (WGS) entry which is preliminary data.</text>
</comment>
<evidence type="ECO:0000259" key="2">
    <source>
        <dbReference type="Pfam" id="PF02801"/>
    </source>
</evidence>
<accession>A0A939FGV7</accession>
<organism evidence="3 4">
    <name type="scientific">Streptomyces beijiangensis</name>
    <dbReference type="NCBI Taxonomy" id="163361"/>
    <lineage>
        <taxon>Bacteria</taxon>
        <taxon>Bacillati</taxon>
        <taxon>Actinomycetota</taxon>
        <taxon>Actinomycetes</taxon>
        <taxon>Kitasatosporales</taxon>
        <taxon>Streptomycetaceae</taxon>
        <taxon>Streptomyces</taxon>
    </lineage>
</organism>
<feature type="domain" description="Beta-ketoacyl synthase C-terminal" evidence="2">
    <location>
        <begin position="1"/>
        <end position="29"/>
    </location>
</feature>